<dbReference type="InterPro" id="IPR006880">
    <property type="entry name" value="INO80B_C"/>
</dbReference>
<keyword evidence="4" id="KW-1185">Reference proteome</keyword>
<dbReference type="HOGENOM" id="CLU_025281_0_0_1"/>
<feature type="compositionally biased region" description="Low complexity" evidence="1">
    <location>
        <begin position="159"/>
        <end position="178"/>
    </location>
</feature>
<dbReference type="GO" id="GO:0031011">
    <property type="term" value="C:Ino80 complex"/>
    <property type="evidence" value="ECO:0007669"/>
    <property type="project" value="InterPro"/>
</dbReference>
<reference evidence="4" key="1">
    <citation type="journal article" date="2014" name="Proc. Natl. Acad. Sci. U.S.A.">
        <title>Extensive sampling of basidiomycete genomes demonstrates inadequacy of the white-rot/brown-rot paradigm for wood decay fungi.</title>
        <authorList>
            <person name="Riley R."/>
            <person name="Salamov A.A."/>
            <person name="Brown D.W."/>
            <person name="Nagy L.G."/>
            <person name="Floudas D."/>
            <person name="Held B.W."/>
            <person name="Levasseur A."/>
            <person name="Lombard V."/>
            <person name="Morin E."/>
            <person name="Otillar R."/>
            <person name="Lindquist E.A."/>
            <person name="Sun H."/>
            <person name="LaButti K.M."/>
            <person name="Schmutz J."/>
            <person name="Jabbour D."/>
            <person name="Luo H."/>
            <person name="Baker S.E."/>
            <person name="Pisabarro A.G."/>
            <person name="Walton J.D."/>
            <person name="Blanchette R.A."/>
            <person name="Henrissat B."/>
            <person name="Martin F."/>
            <person name="Cullen D."/>
            <person name="Hibbett D.S."/>
            <person name="Grigoriev I.V."/>
        </authorList>
    </citation>
    <scope>NUCLEOTIDE SEQUENCE [LARGE SCALE GENOMIC DNA]</scope>
    <source>
        <strain evidence="4">MUCL 33604</strain>
    </source>
</reference>
<dbReference type="InParanoid" id="A0A067PF35"/>
<dbReference type="AlphaFoldDB" id="A0A067PF35"/>
<organism evidence="3 4">
    <name type="scientific">Jaapia argillacea MUCL 33604</name>
    <dbReference type="NCBI Taxonomy" id="933084"/>
    <lineage>
        <taxon>Eukaryota</taxon>
        <taxon>Fungi</taxon>
        <taxon>Dikarya</taxon>
        <taxon>Basidiomycota</taxon>
        <taxon>Agaricomycotina</taxon>
        <taxon>Agaricomycetes</taxon>
        <taxon>Agaricomycetidae</taxon>
        <taxon>Jaapiales</taxon>
        <taxon>Jaapiaceae</taxon>
        <taxon>Jaapia</taxon>
    </lineage>
</organism>
<gene>
    <name evidence="3" type="ORF">JAAARDRAFT_617681</name>
</gene>
<evidence type="ECO:0000259" key="2">
    <source>
        <dbReference type="SMART" id="SM01406"/>
    </source>
</evidence>
<accession>A0A067PF35</accession>
<feature type="compositionally biased region" description="Low complexity" evidence="1">
    <location>
        <begin position="63"/>
        <end position="74"/>
    </location>
</feature>
<dbReference type="Proteomes" id="UP000027265">
    <property type="component" value="Unassembled WGS sequence"/>
</dbReference>
<feature type="region of interest" description="Disordered" evidence="1">
    <location>
        <begin position="23"/>
        <end position="106"/>
    </location>
</feature>
<sequence length="293" mass="31430">MDELSSPPEDDRVPVQPRLKIRLKLPAHTTSSTSSAGVATPEEPTRDIDIESEESDELNIDGSTRSASVSASTRPMTARQAAHAGVVETTHVSLTNEPSRKKKLTDTEIALRREETARKRKHLSEKKKEEEKAETINRLLRAKSSRSKSAKKRLITLGTSVAPTPTGGAGGAEEVPGTPNTPDVTMGEADGMELAEGEVGEEGGVVVVPTMYRWVSSTKVAEGGEKKVVLSFSVPVAALPDDEGERRSQPVKSRKAVCDVGGCGQPRKYRLVRDWERGACGMGHLKVLESAAG</sequence>
<evidence type="ECO:0000256" key="1">
    <source>
        <dbReference type="SAM" id="MobiDB-lite"/>
    </source>
</evidence>
<dbReference type="EMBL" id="KL197777">
    <property type="protein sequence ID" value="KDQ49647.1"/>
    <property type="molecule type" value="Genomic_DNA"/>
</dbReference>
<protein>
    <recommendedName>
        <fullName evidence="2">INO80 complex subunit B-like conserved region domain-containing protein</fullName>
    </recommendedName>
</protein>
<evidence type="ECO:0000313" key="3">
    <source>
        <dbReference type="EMBL" id="KDQ49647.1"/>
    </source>
</evidence>
<proteinExistence type="predicted"/>
<evidence type="ECO:0000313" key="4">
    <source>
        <dbReference type="Proteomes" id="UP000027265"/>
    </source>
</evidence>
<feature type="region of interest" description="Disordered" evidence="1">
    <location>
        <begin position="159"/>
        <end position="180"/>
    </location>
</feature>
<dbReference type="Pfam" id="PF04795">
    <property type="entry name" value="PAPA-1"/>
    <property type="match status" value="1"/>
</dbReference>
<dbReference type="PANTHER" id="PTHR21561">
    <property type="entry name" value="INO80 COMPLEX SUBUNIT B"/>
    <property type="match status" value="1"/>
</dbReference>
<feature type="domain" description="INO80 complex subunit B-like conserved region" evidence="2">
    <location>
        <begin position="108"/>
        <end position="236"/>
    </location>
</feature>
<dbReference type="InterPro" id="IPR029523">
    <property type="entry name" value="INO80B/Ies2"/>
</dbReference>
<dbReference type="SMART" id="SM01406">
    <property type="entry name" value="PAPA-1"/>
    <property type="match status" value="1"/>
</dbReference>
<dbReference type="PANTHER" id="PTHR21561:SF12">
    <property type="entry name" value="INO80 COMPLEX SUBUNIT B"/>
    <property type="match status" value="1"/>
</dbReference>
<dbReference type="GO" id="GO:0006338">
    <property type="term" value="P:chromatin remodeling"/>
    <property type="evidence" value="ECO:0007669"/>
    <property type="project" value="InterPro"/>
</dbReference>
<dbReference type="STRING" id="933084.A0A067PF35"/>
<name>A0A067PF35_9AGAM</name>
<dbReference type="OrthoDB" id="2021186at2759"/>
<feature type="compositionally biased region" description="Acidic residues" evidence="1">
    <location>
        <begin position="50"/>
        <end position="59"/>
    </location>
</feature>